<dbReference type="InterPro" id="IPR033140">
    <property type="entry name" value="Lipase_GDXG_put_SER_AS"/>
</dbReference>
<dbReference type="InterPro" id="IPR050300">
    <property type="entry name" value="GDXG_lipolytic_enzyme"/>
</dbReference>
<sequence length="309" mass="33429">MMQLPRMNAGARAFLDRLAAEGGPPIYTLPPEVVRRQHNARQAELNLPPLHACDMREVQVTDDVAARLYLPDGEGPAPLMVFFHGGGWMLGTLDAVDALCQDLCHQSGWAVLSVDYRLAPEHPFPAPIEDGRAALRLARSGDLGDRIDPTRLAVAGDSAGGNIAAVLALEEGRALTAQVLIYPVTDRSRTHGSMERLGKGLNLDKAIMDWFWDNYVTDPGLHGDWRVSPLCFSGTTAPAPTMVLLAGYDPLFDEGLAYADHLAGLGTPVETLIFPDQIHGFANQTALSEAPYAMRDGIAGYLRRRALAV</sequence>
<dbReference type="RefSeq" id="WP_160763020.1">
    <property type="nucleotide sequence ID" value="NZ_WUPT01000001.1"/>
</dbReference>
<evidence type="ECO:0000256" key="3">
    <source>
        <dbReference type="PROSITE-ProRule" id="PRU10038"/>
    </source>
</evidence>
<dbReference type="PANTHER" id="PTHR48081">
    <property type="entry name" value="AB HYDROLASE SUPERFAMILY PROTEIN C4A8.06C"/>
    <property type="match status" value="1"/>
</dbReference>
<protein>
    <submittedName>
        <fullName evidence="5">Alpha/beta hydrolase fold domain-containing protein</fullName>
    </submittedName>
</protein>
<dbReference type="Gene3D" id="3.40.50.1820">
    <property type="entry name" value="alpha/beta hydrolase"/>
    <property type="match status" value="1"/>
</dbReference>
<dbReference type="InterPro" id="IPR029058">
    <property type="entry name" value="AB_hydrolase_fold"/>
</dbReference>
<proteinExistence type="inferred from homology"/>
<accession>A0A7C9IEX5</accession>
<dbReference type="AlphaFoldDB" id="A0A7C9IEX5"/>
<evidence type="ECO:0000256" key="1">
    <source>
        <dbReference type="ARBA" id="ARBA00010515"/>
    </source>
</evidence>
<dbReference type="Proteomes" id="UP000480350">
    <property type="component" value="Unassembled WGS sequence"/>
</dbReference>
<dbReference type="GO" id="GO:0016787">
    <property type="term" value="F:hydrolase activity"/>
    <property type="evidence" value="ECO:0007669"/>
    <property type="project" value="UniProtKB-KW"/>
</dbReference>
<feature type="active site" evidence="3">
    <location>
        <position position="158"/>
    </location>
</feature>
<gene>
    <name evidence="5" type="ORF">GQ651_04630</name>
</gene>
<dbReference type="EMBL" id="WUPT01000001">
    <property type="protein sequence ID" value="MXQ07124.1"/>
    <property type="molecule type" value="Genomic_DNA"/>
</dbReference>
<keyword evidence="6" id="KW-1185">Reference proteome</keyword>
<dbReference type="Pfam" id="PF07859">
    <property type="entry name" value="Abhydrolase_3"/>
    <property type="match status" value="1"/>
</dbReference>
<reference evidence="5 6" key="2">
    <citation type="submission" date="2020-03" db="EMBL/GenBank/DDBJ databases">
        <title>Kangsaoukella pontilimi gen. nov., sp. nov., a new member of the family Rhodobacteraceae isolated from a tidal mudflat.</title>
        <authorList>
            <person name="Kim I.S."/>
        </authorList>
    </citation>
    <scope>NUCLEOTIDE SEQUENCE [LARGE SCALE GENOMIC DNA]</scope>
    <source>
        <strain evidence="5 6">GH1-50</strain>
    </source>
</reference>
<feature type="domain" description="Alpha/beta hydrolase fold-3" evidence="4">
    <location>
        <begin position="80"/>
        <end position="282"/>
    </location>
</feature>
<comment type="caution">
    <text evidence="5">The sequence shown here is derived from an EMBL/GenBank/DDBJ whole genome shotgun (WGS) entry which is preliminary data.</text>
</comment>
<evidence type="ECO:0000313" key="6">
    <source>
        <dbReference type="Proteomes" id="UP000480350"/>
    </source>
</evidence>
<comment type="similarity">
    <text evidence="1">Belongs to the 'GDXG' lipolytic enzyme family.</text>
</comment>
<dbReference type="PANTHER" id="PTHR48081:SF8">
    <property type="entry name" value="ALPHA_BETA HYDROLASE FOLD-3 DOMAIN-CONTAINING PROTEIN-RELATED"/>
    <property type="match status" value="1"/>
</dbReference>
<keyword evidence="2 5" id="KW-0378">Hydrolase</keyword>
<dbReference type="InterPro" id="IPR013094">
    <property type="entry name" value="AB_hydrolase_3"/>
</dbReference>
<organism evidence="5 6">
    <name type="scientific">Kangsaoukella pontilimi</name>
    <dbReference type="NCBI Taxonomy" id="2691042"/>
    <lineage>
        <taxon>Bacteria</taxon>
        <taxon>Pseudomonadati</taxon>
        <taxon>Pseudomonadota</taxon>
        <taxon>Alphaproteobacteria</taxon>
        <taxon>Rhodobacterales</taxon>
        <taxon>Paracoccaceae</taxon>
        <taxon>Kangsaoukella</taxon>
    </lineage>
</organism>
<reference evidence="5 6" key="1">
    <citation type="submission" date="2019-12" db="EMBL/GenBank/DDBJ databases">
        <authorList>
            <person name="Lee S.D."/>
        </authorList>
    </citation>
    <scope>NUCLEOTIDE SEQUENCE [LARGE SCALE GENOMIC DNA]</scope>
    <source>
        <strain evidence="5 6">GH1-50</strain>
    </source>
</reference>
<evidence type="ECO:0000313" key="5">
    <source>
        <dbReference type="EMBL" id="MXQ07124.1"/>
    </source>
</evidence>
<dbReference type="PROSITE" id="PS01174">
    <property type="entry name" value="LIPASE_GDXG_SER"/>
    <property type="match status" value="1"/>
</dbReference>
<evidence type="ECO:0000259" key="4">
    <source>
        <dbReference type="Pfam" id="PF07859"/>
    </source>
</evidence>
<evidence type="ECO:0000256" key="2">
    <source>
        <dbReference type="ARBA" id="ARBA00022801"/>
    </source>
</evidence>
<name>A0A7C9IEX5_9RHOB</name>
<dbReference type="SUPFAM" id="SSF53474">
    <property type="entry name" value="alpha/beta-Hydrolases"/>
    <property type="match status" value="1"/>
</dbReference>